<dbReference type="Gene3D" id="2.60.40.2880">
    <property type="entry name" value="MmpS1-5, C-terminal soluble domain"/>
    <property type="match status" value="1"/>
</dbReference>
<evidence type="ECO:0000256" key="1">
    <source>
        <dbReference type="SAM" id="Phobius"/>
    </source>
</evidence>
<dbReference type="Proteomes" id="UP000250080">
    <property type="component" value="Chromosome I"/>
</dbReference>
<name>A0A0A8S9B6_9ACTN</name>
<sequence length="171" mass="18052">MSDTPRPSHDPRPKVTLRTVLIAIGVVLVVLIAGAIVVTTRNASTPDTNPSPVAPAAVSTMSSGAVASRAAMMEEEKPDSEHVVEFRATTNRPGFVVYRVTDGEGTRADMTQSWSHEERVKNLDGVFLKVKSLSGGDADAEVSCQILVDGQVWGSDSGSGRGAFSKCLLRG</sequence>
<reference evidence="2 3" key="1">
    <citation type="submission" date="2016-09" db="EMBL/GenBank/DDBJ databases">
        <authorList>
            <person name="Laine KS P."/>
        </authorList>
    </citation>
    <scope>NUCLEOTIDE SEQUENCE [LARGE SCALE GENOMIC DNA]</scope>
    <source>
        <strain evidence="2">PFRJS-23</strain>
    </source>
</reference>
<keyword evidence="1" id="KW-0812">Transmembrane</keyword>
<keyword evidence="1" id="KW-1133">Transmembrane helix</keyword>
<dbReference type="EMBL" id="LT618793">
    <property type="protein sequence ID" value="SCQ81301.1"/>
    <property type="molecule type" value="Genomic_DNA"/>
</dbReference>
<feature type="transmembrane region" description="Helical" evidence="1">
    <location>
        <begin position="20"/>
        <end position="38"/>
    </location>
</feature>
<protein>
    <recommendedName>
        <fullName evidence="4">MmpS family membrane protein</fullName>
    </recommendedName>
</protein>
<accession>A0A0A8S9B6</accession>
<dbReference type="OrthoDB" id="4555598at2"/>
<evidence type="ECO:0000313" key="2">
    <source>
        <dbReference type="EMBL" id="SCQ81301.1"/>
    </source>
</evidence>
<dbReference type="InterPro" id="IPR038468">
    <property type="entry name" value="MmpS_C"/>
</dbReference>
<organism evidence="2 3">
    <name type="scientific">Propionibacterium freudenreichii</name>
    <dbReference type="NCBI Taxonomy" id="1744"/>
    <lineage>
        <taxon>Bacteria</taxon>
        <taxon>Bacillati</taxon>
        <taxon>Actinomycetota</taxon>
        <taxon>Actinomycetes</taxon>
        <taxon>Propionibacteriales</taxon>
        <taxon>Propionibacteriaceae</taxon>
        <taxon>Propionibacterium</taxon>
    </lineage>
</organism>
<keyword evidence="1" id="KW-0472">Membrane</keyword>
<gene>
    <name evidence="2" type="ORF">PFR_JS23_1898</name>
</gene>
<evidence type="ECO:0008006" key="4">
    <source>
        <dbReference type="Google" id="ProtNLM"/>
    </source>
</evidence>
<evidence type="ECO:0000313" key="3">
    <source>
        <dbReference type="Proteomes" id="UP000250080"/>
    </source>
</evidence>
<proteinExistence type="predicted"/>
<dbReference type="RefSeq" id="WP_013160291.1">
    <property type="nucleotide sequence ID" value="NZ_CCYN01000041.1"/>
</dbReference>
<dbReference type="AlphaFoldDB" id="A0A0A8S9B6"/>